<evidence type="ECO:0000313" key="5">
    <source>
        <dbReference type="Proteomes" id="UP001500962"/>
    </source>
</evidence>
<reference evidence="3" key="2">
    <citation type="submission" date="2022-04" db="EMBL/GenBank/DDBJ databases">
        <title>Sequencing and genomic assembly of Halococcus dombrowskii.</title>
        <authorList>
            <person name="Lim S.W."/>
            <person name="MacLea K.S."/>
        </authorList>
    </citation>
    <scope>NUCLEOTIDE SEQUENCE</scope>
    <source>
        <strain evidence="3">H4</strain>
    </source>
</reference>
<dbReference type="RefSeq" id="WP_005043635.1">
    <property type="nucleotide sequence ID" value="NZ_BAAADN010000017.1"/>
</dbReference>
<sequence>MSDNYLVELKDSVFRETPLTEDEFDDDLRIEFPSEDHAEAWLSEQNSLHSKMGALTLHTAHPNDNSNVDSYVVFQPVHKVWVPDSDA</sequence>
<evidence type="ECO:0000313" key="3">
    <source>
        <dbReference type="EMBL" id="UOO95145.1"/>
    </source>
</evidence>
<reference evidence="2" key="1">
    <citation type="journal article" date="2014" name="Int. J. Syst. Evol. Microbiol.">
        <title>Complete genome sequence of Corynebacterium casei LMG S-19264T (=DSM 44701T), isolated from a smear-ripened cheese.</title>
        <authorList>
            <consortium name="US DOE Joint Genome Institute (JGI-PGF)"/>
            <person name="Walter F."/>
            <person name="Albersmeier A."/>
            <person name="Kalinowski J."/>
            <person name="Ruckert C."/>
        </authorList>
    </citation>
    <scope>NUCLEOTIDE SEQUENCE</scope>
    <source>
        <strain evidence="2">JCM 12289</strain>
    </source>
</reference>
<dbReference type="Pfam" id="PF26297">
    <property type="entry name" value="DUF8081"/>
    <property type="match status" value="1"/>
</dbReference>
<dbReference type="InterPro" id="IPR058394">
    <property type="entry name" value="DUF8081"/>
</dbReference>
<dbReference type="Proteomes" id="UP001500962">
    <property type="component" value="Unassembled WGS sequence"/>
</dbReference>
<dbReference type="AlphaFoldDB" id="A0AAV3SF03"/>
<dbReference type="GeneID" id="71760202"/>
<evidence type="ECO:0000313" key="2">
    <source>
        <dbReference type="EMBL" id="GAA0455507.1"/>
    </source>
</evidence>
<evidence type="ECO:0000259" key="1">
    <source>
        <dbReference type="Pfam" id="PF26297"/>
    </source>
</evidence>
<dbReference type="Proteomes" id="UP000830542">
    <property type="component" value="Chromosome"/>
</dbReference>
<dbReference type="KEGG" id="hdo:MUK72_00100"/>
<protein>
    <recommendedName>
        <fullName evidence="1">DUF8081 domain-containing protein</fullName>
    </recommendedName>
</protein>
<dbReference type="EMBL" id="BAAADN010000017">
    <property type="protein sequence ID" value="GAA0455507.1"/>
    <property type="molecule type" value="Genomic_DNA"/>
</dbReference>
<name>A0AAV3SF03_HALDO</name>
<keyword evidence="4" id="KW-1185">Reference proteome</keyword>
<proteinExistence type="predicted"/>
<feature type="domain" description="DUF8081" evidence="1">
    <location>
        <begin position="5"/>
        <end position="74"/>
    </location>
</feature>
<gene>
    <name evidence="2" type="ORF">GCM10008985_09210</name>
    <name evidence="3" type="ORF">MUK72_00100</name>
</gene>
<accession>A0AAV3SF03</accession>
<organism evidence="2 5">
    <name type="scientific">Halococcus dombrowskii</name>
    <dbReference type="NCBI Taxonomy" id="179637"/>
    <lineage>
        <taxon>Archaea</taxon>
        <taxon>Methanobacteriati</taxon>
        <taxon>Methanobacteriota</taxon>
        <taxon>Stenosarchaea group</taxon>
        <taxon>Halobacteria</taxon>
        <taxon>Halobacteriales</taxon>
        <taxon>Halococcaceae</taxon>
        <taxon>Halococcus</taxon>
    </lineage>
</organism>
<dbReference type="EMBL" id="CP095005">
    <property type="protein sequence ID" value="UOO95145.1"/>
    <property type="molecule type" value="Genomic_DNA"/>
</dbReference>
<evidence type="ECO:0000313" key="4">
    <source>
        <dbReference type="Proteomes" id="UP000830542"/>
    </source>
</evidence>
<reference evidence="2" key="3">
    <citation type="submission" date="2023-12" db="EMBL/GenBank/DDBJ databases">
        <authorList>
            <person name="Sun Q."/>
            <person name="Inoue M."/>
        </authorList>
    </citation>
    <scope>NUCLEOTIDE SEQUENCE</scope>
    <source>
        <strain evidence="2">JCM 12289</strain>
    </source>
</reference>